<keyword evidence="3" id="KW-1185">Reference proteome</keyword>
<organism evidence="2 3">
    <name type="scientific">Flaviaesturariibacter amylovorans</name>
    <dbReference type="NCBI Taxonomy" id="1084520"/>
    <lineage>
        <taxon>Bacteria</taxon>
        <taxon>Pseudomonadati</taxon>
        <taxon>Bacteroidota</taxon>
        <taxon>Chitinophagia</taxon>
        <taxon>Chitinophagales</taxon>
        <taxon>Chitinophagaceae</taxon>
        <taxon>Flaviaestuariibacter</taxon>
    </lineage>
</organism>
<accession>A0ABP8GC33</accession>
<sequence>MKPGQLVISLDFELNWGVHDTLSLDTYGPNIRGVQTVIPRLLDLFGRYHVKATWGIVGFLFHQDKEELLAHVPDRLPAYSNPKLSPYGAYLDRVGKGFPEDPHHFSPHLVQLILEQPQHEVGTHTYCHYYCLEPGQSAAEFEADLEMAIRVGAERGVTITSLIFPRNQYNKEYLRICAKHGILCIRGNERHWLYAADNAAGQTPARRGLRLLDSYVPLSGNHAFDLDRLPATLPIDIPASAFLRPYMPRLAFLDGLRLRRIKKSMTHAAKNGLVYHLWWHPHNFGIHQDENFAFLELILKHYQQLNRQYGFGSSTMSELARQVLAANNPAPSHVSS</sequence>
<dbReference type="RefSeq" id="WP_345253407.1">
    <property type="nucleotide sequence ID" value="NZ_BAABGY010000002.1"/>
</dbReference>
<dbReference type="Pfam" id="PF01522">
    <property type="entry name" value="Polysacc_deac_1"/>
    <property type="match status" value="1"/>
</dbReference>
<dbReference type="CDD" id="cd10929">
    <property type="entry name" value="CE4_u5"/>
    <property type="match status" value="1"/>
</dbReference>
<dbReference type="SUPFAM" id="SSF88713">
    <property type="entry name" value="Glycoside hydrolase/deacetylase"/>
    <property type="match status" value="1"/>
</dbReference>
<dbReference type="InterPro" id="IPR011330">
    <property type="entry name" value="Glyco_hydro/deAcase_b/a-brl"/>
</dbReference>
<feature type="domain" description="NodB homology" evidence="1">
    <location>
        <begin position="33"/>
        <end position="182"/>
    </location>
</feature>
<evidence type="ECO:0000313" key="2">
    <source>
        <dbReference type="EMBL" id="GAA4321226.1"/>
    </source>
</evidence>
<gene>
    <name evidence="2" type="ORF">GCM10023184_06870</name>
</gene>
<evidence type="ECO:0000259" key="1">
    <source>
        <dbReference type="Pfam" id="PF01522"/>
    </source>
</evidence>
<reference evidence="3" key="1">
    <citation type="journal article" date="2019" name="Int. J. Syst. Evol. Microbiol.">
        <title>The Global Catalogue of Microorganisms (GCM) 10K type strain sequencing project: providing services to taxonomists for standard genome sequencing and annotation.</title>
        <authorList>
            <consortium name="The Broad Institute Genomics Platform"/>
            <consortium name="The Broad Institute Genome Sequencing Center for Infectious Disease"/>
            <person name="Wu L."/>
            <person name="Ma J."/>
        </authorList>
    </citation>
    <scope>NUCLEOTIDE SEQUENCE [LARGE SCALE GENOMIC DNA]</scope>
    <source>
        <strain evidence="3">JCM 17919</strain>
    </source>
</reference>
<proteinExistence type="predicted"/>
<dbReference type="Gene3D" id="3.20.20.370">
    <property type="entry name" value="Glycoside hydrolase/deacetylase"/>
    <property type="match status" value="1"/>
</dbReference>
<dbReference type="InterPro" id="IPR002509">
    <property type="entry name" value="NODB_dom"/>
</dbReference>
<protein>
    <submittedName>
        <fullName evidence="2">Polysaccharide deacetylase family protein</fullName>
    </submittedName>
</protein>
<name>A0ABP8GC33_9BACT</name>
<comment type="caution">
    <text evidence="2">The sequence shown here is derived from an EMBL/GenBank/DDBJ whole genome shotgun (WGS) entry which is preliminary data.</text>
</comment>
<evidence type="ECO:0000313" key="3">
    <source>
        <dbReference type="Proteomes" id="UP001501725"/>
    </source>
</evidence>
<dbReference type="Proteomes" id="UP001501725">
    <property type="component" value="Unassembled WGS sequence"/>
</dbReference>
<dbReference type="EMBL" id="BAABGY010000002">
    <property type="protein sequence ID" value="GAA4321226.1"/>
    <property type="molecule type" value="Genomic_DNA"/>
</dbReference>